<feature type="compositionally biased region" description="Basic residues" evidence="2">
    <location>
        <begin position="258"/>
        <end position="267"/>
    </location>
</feature>
<dbReference type="PROSITE" id="PS50943">
    <property type="entry name" value="HTH_CROC1"/>
    <property type="match status" value="3"/>
</dbReference>
<dbReference type="Proteomes" id="UP000310263">
    <property type="component" value="Unassembled WGS sequence"/>
</dbReference>
<dbReference type="EMBL" id="SRYE01000001">
    <property type="protein sequence ID" value="TGY63324.1"/>
    <property type="molecule type" value="Genomic_DNA"/>
</dbReference>
<feature type="compositionally biased region" description="Basic residues" evidence="2">
    <location>
        <begin position="312"/>
        <end position="322"/>
    </location>
</feature>
<keyword evidence="1" id="KW-0238">DNA-binding</keyword>
<feature type="region of interest" description="Disordered" evidence="2">
    <location>
        <begin position="164"/>
        <end position="390"/>
    </location>
</feature>
<dbReference type="Gene3D" id="1.10.260.40">
    <property type="entry name" value="lambda repressor-like DNA-binding domains"/>
    <property type="match status" value="3"/>
</dbReference>
<dbReference type="PANTHER" id="PTHR46558:SF11">
    <property type="entry name" value="HTH-TYPE TRANSCRIPTIONAL REGULATOR XRE"/>
    <property type="match status" value="1"/>
</dbReference>
<dbReference type="SMART" id="SM00530">
    <property type="entry name" value="HTH_XRE"/>
    <property type="match status" value="3"/>
</dbReference>
<dbReference type="SUPFAM" id="SSF47413">
    <property type="entry name" value="lambda repressor-like DNA-binding domains"/>
    <property type="match status" value="3"/>
</dbReference>
<dbReference type="PANTHER" id="PTHR46558">
    <property type="entry name" value="TRACRIPTIONAL REGULATORY PROTEIN-RELATED-RELATED"/>
    <property type="match status" value="1"/>
</dbReference>
<dbReference type="RefSeq" id="WP_136011951.1">
    <property type="nucleotide sequence ID" value="NZ_SRYE01000001.1"/>
</dbReference>
<dbReference type="GO" id="GO:0003677">
    <property type="term" value="F:DNA binding"/>
    <property type="evidence" value="ECO:0007669"/>
    <property type="project" value="UniProtKB-KW"/>
</dbReference>
<feature type="compositionally biased region" description="Low complexity" evidence="2">
    <location>
        <begin position="350"/>
        <end position="363"/>
    </location>
</feature>
<feature type="compositionally biased region" description="Acidic residues" evidence="2">
    <location>
        <begin position="187"/>
        <end position="209"/>
    </location>
</feature>
<name>A0A4S2F7E8_9ACTN</name>
<feature type="compositionally biased region" description="Low complexity" evidence="2">
    <location>
        <begin position="323"/>
        <end position="332"/>
    </location>
</feature>
<evidence type="ECO:0000256" key="1">
    <source>
        <dbReference type="ARBA" id="ARBA00023125"/>
    </source>
</evidence>
<keyword evidence="5" id="KW-1185">Reference proteome</keyword>
<dbReference type="AlphaFoldDB" id="A0A4S2F7E8"/>
<dbReference type="Pfam" id="PF13560">
    <property type="entry name" value="HTH_31"/>
    <property type="match status" value="2"/>
</dbReference>
<dbReference type="CDD" id="cd00093">
    <property type="entry name" value="HTH_XRE"/>
    <property type="match status" value="2"/>
</dbReference>
<evidence type="ECO:0000313" key="5">
    <source>
        <dbReference type="Proteomes" id="UP000310263"/>
    </source>
</evidence>
<feature type="domain" description="HTH cro/C1-type" evidence="3">
    <location>
        <begin position="100"/>
        <end position="154"/>
    </location>
</feature>
<comment type="caution">
    <text evidence="4">The sequence shown here is derived from an EMBL/GenBank/DDBJ whole genome shotgun (WGS) entry which is preliminary data.</text>
</comment>
<proteinExistence type="predicted"/>
<dbReference type="Pfam" id="PF01381">
    <property type="entry name" value="HTH_3"/>
    <property type="match status" value="1"/>
</dbReference>
<protein>
    <submittedName>
        <fullName evidence="4">Helix-turn-helix domain-containing protein</fullName>
    </submittedName>
</protein>
<sequence>MNTSDFEVQDLRAYDADPLLGQRLAALRSQLHMDVNALAAASDVPADMIVAYESGAALPDPAAADDLAEALDVSVEQLMAGWRTPEEAEEPMVGPIAGRIRVLRASRALSREDLAQLCNVTLDQVDDWESGHWIPSREQVARICRVFGITRDRLMMNNALQLSQQLQQTLPRRERKPARPERPNLEEAPEDEAAPAEAEEVEAIETEPEAEARPSRPARRPRKDAAAEKPEPSHDEAAAEPEAPSESPSAEKPEPSKPAKRTRRPRTQRAETQEPAAQTLPWDESAQAASEPSDGQAAMDLDEGAAPADKTKPRKTRARRPSSAKAAKPKAAGKAEDAAEPATQEAPASDGAPEADAATNAADLGERIKSLRKQRKMTQKDLAAAAGTSTGSISKWEAGAQPRAYMLPRLAKALGVSVAELRG</sequence>
<accession>A0A4S2F7E8</accession>
<gene>
    <name evidence="4" type="ORF">E5334_02150</name>
</gene>
<dbReference type="InterPro" id="IPR010982">
    <property type="entry name" value="Lambda_DNA-bd_dom_sf"/>
</dbReference>
<evidence type="ECO:0000313" key="4">
    <source>
        <dbReference type="EMBL" id="TGY63324.1"/>
    </source>
</evidence>
<organism evidence="4 5">
    <name type="scientific">Muricaecibacterium torontonense</name>
    <dbReference type="NCBI Taxonomy" id="3032871"/>
    <lineage>
        <taxon>Bacteria</taxon>
        <taxon>Bacillati</taxon>
        <taxon>Actinomycetota</taxon>
        <taxon>Coriobacteriia</taxon>
        <taxon>Coriobacteriales</taxon>
        <taxon>Atopobiaceae</taxon>
        <taxon>Muricaecibacterium</taxon>
    </lineage>
</organism>
<feature type="domain" description="HTH cro/C1-type" evidence="3">
    <location>
        <begin position="24"/>
        <end position="78"/>
    </location>
</feature>
<dbReference type="InterPro" id="IPR001387">
    <property type="entry name" value="Cro/C1-type_HTH"/>
</dbReference>
<dbReference type="OrthoDB" id="7428772at2"/>
<reference evidence="4 5" key="1">
    <citation type="submission" date="2019-04" db="EMBL/GenBank/DDBJ databases">
        <title>Microbes associate with the intestines of laboratory mice.</title>
        <authorList>
            <person name="Navarre W."/>
            <person name="Wong E."/>
            <person name="Huang K."/>
            <person name="Tropini C."/>
            <person name="Ng K."/>
            <person name="Yu B."/>
        </authorList>
    </citation>
    <scope>NUCLEOTIDE SEQUENCE [LARGE SCALE GENOMIC DNA]</scope>
    <source>
        <strain evidence="4 5">NM07_P-09</strain>
    </source>
</reference>
<feature type="compositionally biased region" description="Basic and acidic residues" evidence="2">
    <location>
        <begin position="223"/>
        <end position="237"/>
    </location>
</feature>
<feature type="domain" description="HTH cro/C1-type" evidence="3">
    <location>
        <begin position="368"/>
        <end position="421"/>
    </location>
</feature>
<evidence type="ECO:0000256" key="2">
    <source>
        <dbReference type="SAM" id="MobiDB-lite"/>
    </source>
</evidence>
<evidence type="ECO:0000259" key="3">
    <source>
        <dbReference type="PROSITE" id="PS50943"/>
    </source>
</evidence>